<protein>
    <submittedName>
        <fullName evidence="4">GNAT family N-acetyltransferase</fullName>
    </submittedName>
</protein>
<dbReference type="RefSeq" id="WP_190999118.1">
    <property type="nucleotide sequence ID" value="NZ_JACXSI010000038.1"/>
</dbReference>
<dbReference type="Pfam" id="PF00583">
    <property type="entry name" value="Acetyltransf_1"/>
    <property type="match status" value="1"/>
</dbReference>
<keyword evidence="5" id="KW-1185">Reference proteome</keyword>
<gene>
    <name evidence="4" type="ORF">IEO70_14640</name>
</gene>
<accession>A0A927HDL4</accession>
<feature type="domain" description="N-acetyltransferase" evidence="3">
    <location>
        <begin position="1"/>
        <end position="185"/>
    </location>
</feature>
<dbReference type="SUPFAM" id="SSF55729">
    <property type="entry name" value="Acyl-CoA N-acyltransferases (Nat)"/>
    <property type="match status" value="1"/>
</dbReference>
<dbReference type="InterPro" id="IPR000182">
    <property type="entry name" value="GNAT_dom"/>
</dbReference>
<dbReference type="Gene3D" id="3.40.630.30">
    <property type="match status" value="1"/>
</dbReference>
<dbReference type="PANTHER" id="PTHR43877">
    <property type="entry name" value="AMINOALKYLPHOSPHONATE N-ACETYLTRANSFERASE-RELATED-RELATED"/>
    <property type="match status" value="1"/>
</dbReference>
<dbReference type="AlphaFoldDB" id="A0A927HDL4"/>
<evidence type="ECO:0000313" key="4">
    <source>
        <dbReference type="EMBL" id="MBD3109583.1"/>
    </source>
</evidence>
<dbReference type="EMBL" id="JACXSI010000038">
    <property type="protein sequence ID" value="MBD3109583.1"/>
    <property type="molecule type" value="Genomic_DNA"/>
</dbReference>
<name>A0A927HDL4_9BACI</name>
<organism evidence="4 5">
    <name type="scientific">Peribacillus faecalis</name>
    <dbReference type="NCBI Taxonomy" id="2772559"/>
    <lineage>
        <taxon>Bacteria</taxon>
        <taxon>Bacillati</taxon>
        <taxon>Bacillota</taxon>
        <taxon>Bacilli</taxon>
        <taxon>Bacillales</taxon>
        <taxon>Bacillaceae</taxon>
        <taxon>Peribacillus</taxon>
    </lineage>
</organism>
<keyword evidence="1" id="KW-0808">Transferase</keyword>
<evidence type="ECO:0000313" key="5">
    <source>
        <dbReference type="Proteomes" id="UP000602076"/>
    </source>
</evidence>
<sequence>MIRKATRDDRAQAAVLIYDAIHDIANALTGETEDPKVLQQLEAFYCQEMNRLSYHNCLVKSVDNQAVGIVIAYHGKDAQQLDEPIVEHLKGKNSGCEPVIDQEADEDDFYIDTVSVNPQFSGRGFGTELLNAAVDWACQLGYSTVSLNVEENNFNARRLYERLGFEYEKEIMINNHVYAYLVKRI</sequence>
<evidence type="ECO:0000256" key="2">
    <source>
        <dbReference type="ARBA" id="ARBA00023315"/>
    </source>
</evidence>
<dbReference type="InterPro" id="IPR016181">
    <property type="entry name" value="Acyl_CoA_acyltransferase"/>
</dbReference>
<evidence type="ECO:0000259" key="3">
    <source>
        <dbReference type="PROSITE" id="PS51186"/>
    </source>
</evidence>
<dbReference type="PROSITE" id="PS51186">
    <property type="entry name" value="GNAT"/>
    <property type="match status" value="1"/>
</dbReference>
<dbReference type="InterPro" id="IPR050832">
    <property type="entry name" value="Bact_Acetyltransf"/>
</dbReference>
<proteinExistence type="predicted"/>
<keyword evidence="2" id="KW-0012">Acyltransferase</keyword>
<dbReference type="Proteomes" id="UP000602076">
    <property type="component" value="Unassembled WGS sequence"/>
</dbReference>
<evidence type="ECO:0000256" key="1">
    <source>
        <dbReference type="ARBA" id="ARBA00022679"/>
    </source>
</evidence>
<reference evidence="4" key="1">
    <citation type="submission" date="2020-09" db="EMBL/GenBank/DDBJ databases">
        <title>Bacillus faecalis sp. nov., a moderately halophilic bacterium isolated from cow faeces.</title>
        <authorList>
            <person name="Jiang L."/>
            <person name="Lee J."/>
        </authorList>
    </citation>
    <scope>NUCLEOTIDE SEQUENCE</scope>
    <source>
        <strain evidence="4">AGMB 02131</strain>
    </source>
</reference>
<comment type="caution">
    <text evidence="4">The sequence shown here is derived from an EMBL/GenBank/DDBJ whole genome shotgun (WGS) entry which is preliminary data.</text>
</comment>
<dbReference type="CDD" id="cd04301">
    <property type="entry name" value="NAT_SF"/>
    <property type="match status" value="1"/>
</dbReference>
<dbReference type="GO" id="GO:0016747">
    <property type="term" value="F:acyltransferase activity, transferring groups other than amino-acyl groups"/>
    <property type="evidence" value="ECO:0007669"/>
    <property type="project" value="InterPro"/>
</dbReference>